<dbReference type="AlphaFoldDB" id="A0A285CJN4"/>
<feature type="domain" description="PLD phosphodiesterase" evidence="15">
    <location>
        <begin position="220"/>
        <end position="247"/>
    </location>
</feature>
<dbReference type="InterPro" id="IPR027379">
    <property type="entry name" value="CLS_N"/>
</dbReference>
<evidence type="ECO:0000256" key="9">
    <source>
        <dbReference type="ARBA" id="ARBA00023136"/>
    </source>
</evidence>
<dbReference type="RefSeq" id="WP_097157050.1">
    <property type="nucleotide sequence ID" value="NZ_JBEPMQ010000003.1"/>
</dbReference>
<feature type="active site" evidence="13">
    <location>
        <position position="403"/>
    </location>
</feature>
<keyword evidence="17" id="KW-1185">Reference proteome</keyword>
<dbReference type="PROSITE" id="PS50035">
    <property type="entry name" value="PLD"/>
    <property type="match status" value="2"/>
</dbReference>
<sequence length="485" mass="55743">MDSGTILIITLSTITIINIILAGVLIFIERRDAGSTWAWLMILFFLPIAGFFAYLLFGRQLKQKNFYNLSAEERESFKLAIDEQVDEIKSSEKFRNNRLLAKHSQLLLMNLKSSTSIVTTDNEVEIFSDGQQKFNALFEDIRNAKKEINIQYYIIQRDALGKKLRDELTQKAKAGVKVRVLYDEIGSRRMSRGFFKELIENNGEVEVFFPSYLKFINPRMNNRNHRKLCIIDGKVGYIGGFNVGDEYLGNNKRFGFWRDTHLRVTGEAVDHLQARFILDWKQATRQKETHYEDFLYTTVRNTGRSPIQIVDSGPNSDTEHIKNMYIKLILTAKKQVLIQSPYFIPDASFMDACKIALLAGVDVRIMIPNKPDHPFVYWATLAYCGELLSYGAKVLIYENGFMHAKTIVVDGEVASVGTANIDTRSFKLNFEVNAIIYDEKVAQKLEGLFMEDSEKSTELTQERYRERSSSIKFKEAISRLLSPIL</sequence>
<evidence type="ECO:0000256" key="1">
    <source>
        <dbReference type="ARBA" id="ARBA00004651"/>
    </source>
</evidence>
<evidence type="ECO:0000256" key="14">
    <source>
        <dbReference type="NCBIfam" id="TIGR04265"/>
    </source>
</evidence>
<feature type="active site" evidence="13">
    <location>
        <position position="225"/>
    </location>
</feature>
<keyword evidence="2 13" id="KW-1003">Cell membrane</keyword>
<evidence type="ECO:0000256" key="10">
    <source>
        <dbReference type="ARBA" id="ARBA00023209"/>
    </source>
</evidence>
<name>A0A285CJN4_9BACI</name>
<dbReference type="Pfam" id="PF13396">
    <property type="entry name" value="PLDc_N"/>
    <property type="match status" value="1"/>
</dbReference>
<dbReference type="InterPro" id="IPR001736">
    <property type="entry name" value="PLipase_D/transphosphatidylase"/>
</dbReference>
<dbReference type="EMBL" id="OAOP01000001">
    <property type="protein sequence ID" value="SNX67238.1"/>
    <property type="molecule type" value="Genomic_DNA"/>
</dbReference>
<dbReference type="FunFam" id="3.30.870.10:FF:000014">
    <property type="entry name" value="Cardiolipin synthase"/>
    <property type="match status" value="1"/>
</dbReference>
<feature type="active site" evidence="13">
    <location>
        <position position="227"/>
    </location>
</feature>
<dbReference type="EC" id="2.7.8.-" evidence="13 14"/>
<dbReference type="Proteomes" id="UP000219546">
    <property type="component" value="Unassembled WGS sequence"/>
</dbReference>
<keyword evidence="10 13" id="KW-0594">Phospholipid biosynthesis</keyword>
<evidence type="ECO:0000256" key="8">
    <source>
        <dbReference type="ARBA" id="ARBA00023098"/>
    </source>
</evidence>
<evidence type="ECO:0000259" key="15">
    <source>
        <dbReference type="PROSITE" id="PS50035"/>
    </source>
</evidence>
<dbReference type="GO" id="GO:0008808">
    <property type="term" value="F:cardiolipin synthase activity"/>
    <property type="evidence" value="ECO:0007669"/>
    <property type="project" value="UniProtKB-UniRule"/>
</dbReference>
<evidence type="ECO:0000256" key="11">
    <source>
        <dbReference type="ARBA" id="ARBA00023264"/>
    </source>
</evidence>
<organism evidence="16 17">
    <name type="scientific">Bacillus oleivorans</name>
    <dbReference type="NCBI Taxonomy" id="1448271"/>
    <lineage>
        <taxon>Bacteria</taxon>
        <taxon>Bacillati</taxon>
        <taxon>Bacillota</taxon>
        <taxon>Bacilli</taxon>
        <taxon>Bacillales</taxon>
        <taxon>Bacillaceae</taxon>
        <taxon>Bacillus</taxon>
    </lineage>
</organism>
<feature type="active site" evidence="13">
    <location>
        <position position="405"/>
    </location>
</feature>
<dbReference type="HAMAP" id="MF_01916">
    <property type="entry name" value="Cardiolipin_synth_Cls"/>
    <property type="match status" value="1"/>
</dbReference>
<evidence type="ECO:0000256" key="7">
    <source>
        <dbReference type="ARBA" id="ARBA00022989"/>
    </source>
</evidence>
<evidence type="ECO:0000256" key="13">
    <source>
        <dbReference type="HAMAP-Rule" id="MF_01916"/>
    </source>
</evidence>
<feature type="active site" evidence="13">
    <location>
        <position position="232"/>
    </location>
</feature>
<keyword evidence="3 13" id="KW-0444">Lipid biosynthesis</keyword>
<protein>
    <recommendedName>
        <fullName evidence="13 14">Cardiolipin synthase</fullName>
        <shortName evidence="13">CL synthase</shortName>
        <ecNumber evidence="13 14">2.7.8.-</ecNumber>
    </recommendedName>
</protein>
<gene>
    <name evidence="16" type="ORF">SAMN05877753_101557</name>
</gene>
<evidence type="ECO:0000256" key="4">
    <source>
        <dbReference type="ARBA" id="ARBA00022679"/>
    </source>
</evidence>
<dbReference type="CDD" id="cd09112">
    <property type="entry name" value="PLDc_CLS_2"/>
    <property type="match status" value="1"/>
</dbReference>
<evidence type="ECO:0000313" key="17">
    <source>
        <dbReference type="Proteomes" id="UP000219546"/>
    </source>
</evidence>
<dbReference type="InterPro" id="IPR025202">
    <property type="entry name" value="PLD-like_dom"/>
</dbReference>
<dbReference type="FunFam" id="3.30.870.10:FF:000021">
    <property type="entry name" value="Cardiolipin synthase"/>
    <property type="match status" value="1"/>
</dbReference>
<keyword evidence="7 13" id="KW-1133">Transmembrane helix</keyword>
<accession>A0A285CJN4</accession>
<keyword evidence="4 13" id="KW-0808">Transferase</keyword>
<keyword evidence="9 13" id="KW-0472">Membrane</keyword>
<feature type="domain" description="PLD phosphodiesterase" evidence="15">
    <location>
        <begin position="398"/>
        <end position="425"/>
    </location>
</feature>
<feature type="active site" evidence="13">
    <location>
        <position position="410"/>
    </location>
</feature>
<comment type="function">
    <text evidence="12 13">Catalyzes the reversible phosphatidyl group transfer from one phosphatidylglycerol molecule to another to form cardiolipin (CL) (diphosphatidylglycerol) and glycerol.</text>
</comment>
<dbReference type="InterPro" id="IPR030874">
    <property type="entry name" value="Cardiolipin_synth_Firmi"/>
</dbReference>
<comment type="subcellular location">
    <subcellularLocation>
        <location evidence="1 13">Cell membrane</location>
        <topology evidence="1 13">Multi-pass membrane protein</topology>
    </subcellularLocation>
</comment>
<keyword evidence="8 13" id="KW-0443">Lipid metabolism</keyword>
<evidence type="ECO:0000256" key="2">
    <source>
        <dbReference type="ARBA" id="ARBA00022475"/>
    </source>
</evidence>
<evidence type="ECO:0000256" key="5">
    <source>
        <dbReference type="ARBA" id="ARBA00022692"/>
    </source>
</evidence>
<keyword evidence="5 13" id="KW-0812">Transmembrane</keyword>
<dbReference type="SMART" id="SM00155">
    <property type="entry name" value="PLDc"/>
    <property type="match status" value="2"/>
</dbReference>
<feature type="transmembrane region" description="Helical" evidence="13">
    <location>
        <begin position="6"/>
        <end position="28"/>
    </location>
</feature>
<comment type="similarity">
    <text evidence="13">Belongs to the phospholipase D family. Cardiolipin synthase subfamily.</text>
</comment>
<dbReference type="PANTHER" id="PTHR21248:SF22">
    <property type="entry name" value="PHOSPHOLIPASE D"/>
    <property type="match status" value="1"/>
</dbReference>
<comment type="catalytic activity">
    <reaction evidence="13">
        <text>2 a 1,2-diacyl-sn-glycero-3-phospho-(1'-sn-glycerol) = a cardiolipin + glycerol</text>
        <dbReference type="Rhea" id="RHEA:31451"/>
        <dbReference type="ChEBI" id="CHEBI:17754"/>
        <dbReference type="ChEBI" id="CHEBI:62237"/>
        <dbReference type="ChEBI" id="CHEBI:64716"/>
    </reaction>
</comment>
<dbReference type="InterPro" id="IPR022924">
    <property type="entry name" value="Cardiolipin_synthase"/>
</dbReference>
<feature type="transmembrane region" description="Helical" evidence="13">
    <location>
        <begin position="37"/>
        <end position="57"/>
    </location>
</feature>
<proteinExistence type="inferred from homology"/>
<evidence type="ECO:0000313" key="16">
    <source>
        <dbReference type="EMBL" id="SNX67238.1"/>
    </source>
</evidence>
<keyword evidence="11 13" id="KW-1208">Phospholipid metabolism</keyword>
<keyword evidence="6" id="KW-0677">Repeat</keyword>
<dbReference type="SUPFAM" id="SSF56024">
    <property type="entry name" value="Phospholipase D/nuclease"/>
    <property type="match status" value="2"/>
</dbReference>
<dbReference type="GO" id="GO:0032049">
    <property type="term" value="P:cardiolipin biosynthetic process"/>
    <property type="evidence" value="ECO:0007669"/>
    <property type="project" value="UniProtKB-UniRule"/>
</dbReference>
<dbReference type="PANTHER" id="PTHR21248">
    <property type="entry name" value="CARDIOLIPIN SYNTHASE"/>
    <property type="match status" value="1"/>
</dbReference>
<dbReference type="OrthoDB" id="9762009at2"/>
<dbReference type="Pfam" id="PF13091">
    <property type="entry name" value="PLDc_2"/>
    <property type="match status" value="2"/>
</dbReference>
<dbReference type="GO" id="GO:0005886">
    <property type="term" value="C:plasma membrane"/>
    <property type="evidence" value="ECO:0007669"/>
    <property type="project" value="UniProtKB-SubCell"/>
</dbReference>
<evidence type="ECO:0000256" key="3">
    <source>
        <dbReference type="ARBA" id="ARBA00022516"/>
    </source>
</evidence>
<dbReference type="CDD" id="cd09110">
    <property type="entry name" value="PLDc_CLS_1"/>
    <property type="match status" value="1"/>
</dbReference>
<reference evidence="16 17" key="1">
    <citation type="submission" date="2017-08" db="EMBL/GenBank/DDBJ databases">
        <authorList>
            <person name="de Groot N.N."/>
        </authorList>
    </citation>
    <scope>NUCLEOTIDE SEQUENCE [LARGE SCALE GENOMIC DNA]</scope>
    <source>
        <strain evidence="16 17">JC228</strain>
    </source>
</reference>
<evidence type="ECO:0000256" key="12">
    <source>
        <dbReference type="ARBA" id="ARBA00057569"/>
    </source>
</evidence>
<evidence type="ECO:0000256" key="6">
    <source>
        <dbReference type="ARBA" id="ARBA00022737"/>
    </source>
</evidence>
<dbReference type="Gene3D" id="3.30.870.10">
    <property type="entry name" value="Endonuclease Chain A"/>
    <property type="match status" value="2"/>
</dbReference>
<dbReference type="NCBIfam" id="TIGR04265">
    <property type="entry name" value="bac_cardiolipin"/>
    <property type="match status" value="1"/>
</dbReference>